<dbReference type="OrthoDB" id="9812921at2"/>
<feature type="domain" description="Peptidase S9 prolyl oligopeptidase catalytic" evidence="1">
    <location>
        <begin position="706"/>
        <end position="871"/>
    </location>
</feature>
<dbReference type="GO" id="GO:0008239">
    <property type="term" value="F:dipeptidyl-peptidase activity"/>
    <property type="evidence" value="ECO:0007669"/>
    <property type="project" value="TreeGrafter"/>
</dbReference>
<dbReference type="InterPro" id="IPR050278">
    <property type="entry name" value="Serine_Prot_S9B/DPPIV"/>
</dbReference>
<sequence length="904" mass="101988">MKFSSFMAFIGLLLTCRQGHGQSHPVRPSLTLADCSSNNWPEVTGSDINAKGTWAVYGVKNEQPGAEIRHLRSIKDGFEINLNTTTIEFSPQGDFAAGLLPENKLILIQLDKKKKDTINNVSAYSYVVVNDSEQIIYQLYNNHILIVKDLRTGKELRYSNCDAFTLSTDKKHMAIAGRRAPDAGNTLTLMDMDSKKTSKIWEGAKDEYTENIIFDNIGANLTFVVRRGAGDGNTRVSIFSYHRGNLSATKIMDEQSAGFGSNNQLISVDRFVGGGETMLFYFRHRSLHKSERTVKAVVDVYSYRDTVSYTSQLSQMSDNENERWHSGLFNLKQKKVIYLEKSGESLNIPSRSHDEFAWLTLDPSANADTDGNQCFLMSTRTGERIKIRHDLLNNGISPDGRFLILSEQKENANLYSYEIATGKMRDLTSKLPVPSTDPAFCYNQINFKISAWDETDNKVLINDNYDIWEIDPTGKDKATNLTNGYGRKNRILFNLSAVNFDASHEGSVGWEKRVKPLILTSYNYLTGDNDFYKMVPYRKKDPERLTFGKFGFESVDINGGAMHYGEGNKKALKNDVYLVERQSVSESKNVFVTSDFRSFKPVSNNHPEKAFNWMTSEMVQYKSSDGKTLRGVMYKPQNFDPRKRYPVIFYFYQKLSQNLNVFTLPELSKAIINFPYYNSNGYLIFTPDIETRYDKGTAHEFALASVMGAASYLAKLPYVDSTKLAIHGHSWGGYECNYIVTHSHIFKAAVTGSGASDYIGTYGYPTHGGVPKFALSYDHITGSIYDNLNTYIQASPKLSADKVTTPLLLMHNKTDDAVPFNHGLTFFYSLWHLGKTAWLLQYDNGGHIIPGKDDQLDYTIRLKQFFDHYLKGVPAPIWMTKGVPAKLKGFEDGLAIDTAIKSSN</sequence>
<reference evidence="2 3" key="1">
    <citation type="submission" date="2016-10" db="EMBL/GenBank/DDBJ databases">
        <authorList>
            <person name="de Groot N.N."/>
        </authorList>
    </citation>
    <scope>NUCLEOTIDE SEQUENCE [LARGE SCALE GENOMIC DNA]</scope>
    <source>
        <strain evidence="2 3">47C3B</strain>
    </source>
</reference>
<dbReference type="InterPro" id="IPR001375">
    <property type="entry name" value="Peptidase_S9_cat"/>
</dbReference>
<dbReference type="Pfam" id="PF00326">
    <property type="entry name" value="Peptidase_S9"/>
    <property type="match status" value="1"/>
</dbReference>
<dbReference type="GO" id="GO:0008236">
    <property type="term" value="F:serine-type peptidase activity"/>
    <property type="evidence" value="ECO:0007669"/>
    <property type="project" value="InterPro"/>
</dbReference>
<dbReference type="SUPFAM" id="SSF53474">
    <property type="entry name" value="alpha/beta-Hydrolases"/>
    <property type="match status" value="1"/>
</dbReference>
<gene>
    <name evidence="2" type="ORF">SAMN05216464_11065</name>
</gene>
<proteinExistence type="predicted"/>
<dbReference type="STRING" id="1391627.SAMN05216464_11065"/>
<protein>
    <submittedName>
        <fullName evidence="2">Prolyl oligopeptidase family protein</fullName>
    </submittedName>
</protein>
<dbReference type="GO" id="GO:0006508">
    <property type="term" value="P:proteolysis"/>
    <property type="evidence" value="ECO:0007669"/>
    <property type="project" value="InterPro"/>
</dbReference>
<dbReference type="Gene3D" id="3.40.50.1820">
    <property type="entry name" value="alpha/beta hydrolase"/>
    <property type="match status" value="1"/>
</dbReference>
<evidence type="ECO:0000259" key="1">
    <source>
        <dbReference type="Pfam" id="PF00326"/>
    </source>
</evidence>
<evidence type="ECO:0000313" key="2">
    <source>
        <dbReference type="EMBL" id="SDE85497.1"/>
    </source>
</evidence>
<dbReference type="PANTHER" id="PTHR11731">
    <property type="entry name" value="PROTEASE FAMILY S9B,C DIPEPTIDYL-PEPTIDASE IV-RELATED"/>
    <property type="match status" value="1"/>
</dbReference>
<dbReference type="InterPro" id="IPR029058">
    <property type="entry name" value="AB_hydrolase_fold"/>
</dbReference>
<organism evidence="2 3">
    <name type="scientific">Mucilaginibacter pineti</name>
    <dbReference type="NCBI Taxonomy" id="1391627"/>
    <lineage>
        <taxon>Bacteria</taxon>
        <taxon>Pseudomonadati</taxon>
        <taxon>Bacteroidota</taxon>
        <taxon>Sphingobacteriia</taxon>
        <taxon>Sphingobacteriales</taxon>
        <taxon>Sphingobacteriaceae</taxon>
        <taxon>Mucilaginibacter</taxon>
    </lineage>
</organism>
<dbReference type="PANTHER" id="PTHR11731:SF193">
    <property type="entry name" value="DIPEPTIDYL PEPTIDASE 9"/>
    <property type="match status" value="1"/>
</dbReference>
<name>A0A1G7GBL7_9SPHI</name>
<keyword evidence="3" id="KW-1185">Reference proteome</keyword>
<dbReference type="EMBL" id="FNAI01000010">
    <property type="protein sequence ID" value="SDE85497.1"/>
    <property type="molecule type" value="Genomic_DNA"/>
</dbReference>
<dbReference type="Proteomes" id="UP000199072">
    <property type="component" value="Unassembled WGS sequence"/>
</dbReference>
<accession>A0A1G7GBL7</accession>
<dbReference type="AlphaFoldDB" id="A0A1G7GBL7"/>
<dbReference type="SUPFAM" id="SSF82171">
    <property type="entry name" value="DPP6 N-terminal domain-like"/>
    <property type="match status" value="1"/>
</dbReference>
<dbReference type="RefSeq" id="WP_091151900.1">
    <property type="nucleotide sequence ID" value="NZ_FNAI01000010.1"/>
</dbReference>
<evidence type="ECO:0000313" key="3">
    <source>
        <dbReference type="Proteomes" id="UP000199072"/>
    </source>
</evidence>